<protein>
    <submittedName>
        <fullName evidence="1">CTTNBP2 isoform 9</fullName>
    </submittedName>
</protein>
<organism evidence="1">
    <name type="scientific">Pan troglodytes</name>
    <name type="common">Chimpanzee</name>
    <dbReference type="NCBI Taxonomy" id="9598"/>
    <lineage>
        <taxon>Eukaryota</taxon>
        <taxon>Metazoa</taxon>
        <taxon>Chordata</taxon>
        <taxon>Craniata</taxon>
        <taxon>Vertebrata</taxon>
        <taxon>Euteleostomi</taxon>
        <taxon>Mammalia</taxon>
        <taxon>Eutheria</taxon>
        <taxon>Euarchontoglires</taxon>
        <taxon>Primates</taxon>
        <taxon>Haplorrhini</taxon>
        <taxon>Catarrhini</taxon>
        <taxon>Hominidae</taxon>
        <taxon>Pan</taxon>
    </lineage>
</organism>
<feature type="non-terminal residue" evidence="1">
    <location>
        <position position="192"/>
    </location>
</feature>
<comment type="caution">
    <text evidence="1">The sequence shown here is derived from an EMBL/GenBank/DDBJ whole genome shotgun (WGS) entry which is preliminary data.</text>
</comment>
<sequence length="192" mass="21363">DLECENTICALNIRKQTSWDDFSKAVSQALTNHFQAISSDGWWSLEDVTCNNTTDSNIGLSARSIRSITLGNVPWSVGQSFAQSPWDFMRKNKAEHITVLLSGPQEGCLSSVTYASMIPLQMMQNYLRLHRQMAAGFSCEIVRAEVDAGFSKEQLLDLFISSACLIPVKQSPSKKKIIIILENLEKSSLSEL</sequence>
<evidence type="ECO:0000313" key="1">
    <source>
        <dbReference type="EMBL" id="PNJ00920.1"/>
    </source>
</evidence>
<accession>A0A2J8QXC4</accession>
<dbReference type="AlphaFoldDB" id="A0A2J8QXC4"/>
<feature type="non-terminal residue" evidence="1">
    <location>
        <position position="1"/>
    </location>
</feature>
<gene>
    <name evidence="1" type="ORF">CK820_G0011786</name>
</gene>
<proteinExistence type="predicted"/>
<dbReference type="EMBL" id="NBAG03000004">
    <property type="protein sequence ID" value="PNJ00920.1"/>
    <property type="molecule type" value="Genomic_DNA"/>
</dbReference>
<name>A0A2J8QXC4_PANTR</name>
<reference evidence="1" key="1">
    <citation type="submission" date="2017-12" db="EMBL/GenBank/DDBJ databases">
        <title>High-resolution comparative analysis of great ape genomes.</title>
        <authorList>
            <person name="Pollen A."/>
            <person name="Hastie A."/>
            <person name="Hormozdiari F."/>
            <person name="Dougherty M."/>
            <person name="Liu R."/>
            <person name="Chaisson M."/>
            <person name="Hoppe E."/>
            <person name="Hill C."/>
            <person name="Pang A."/>
            <person name="Hillier L."/>
            <person name="Baker C."/>
            <person name="Armstrong J."/>
            <person name="Shendure J."/>
            <person name="Paten B."/>
            <person name="Wilson R."/>
            <person name="Chao H."/>
            <person name="Schneider V."/>
            <person name="Ventura M."/>
            <person name="Kronenberg Z."/>
            <person name="Murali S."/>
            <person name="Gordon D."/>
            <person name="Cantsilieris S."/>
            <person name="Munson K."/>
            <person name="Nelson B."/>
            <person name="Raja A."/>
            <person name="Underwood J."/>
            <person name="Diekhans M."/>
            <person name="Fiddes I."/>
            <person name="Haussler D."/>
            <person name="Eichler E."/>
        </authorList>
    </citation>
    <scope>NUCLEOTIDE SEQUENCE [LARGE SCALE GENOMIC DNA]</scope>
    <source>
        <strain evidence="1">Yerkes chimp pedigree #C0471</strain>
    </source>
</reference>